<feature type="region of interest" description="Disordered" evidence="1">
    <location>
        <begin position="1"/>
        <end position="25"/>
    </location>
</feature>
<evidence type="ECO:0000313" key="2">
    <source>
        <dbReference type="EMBL" id="THU58545.1"/>
    </source>
</evidence>
<protein>
    <submittedName>
        <fullName evidence="2">Uncharacterized protein</fullName>
    </submittedName>
</protein>
<feature type="region of interest" description="Disordered" evidence="1">
    <location>
        <begin position="281"/>
        <end position="320"/>
    </location>
</feature>
<accession>A0A4S8JAG9</accession>
<organism evidence="2 3">
    <name type="scientific">Musa balbisiana</name>
    <name type="common">Banana</name>
    <dbReference type="NCBI Taxonomy" id="52838"/>
    <lineage>
        <taxon>Eukaryota</taxon>
        <taxon>Viridiplantae</taxon>
        <taxon>Streptophyta</taxon>
        <taxon>Embryophyta</taxon>
        <taxon>Tracheophyta</taxon>
        <taxon>Spermatophyta</taxon>
        <taxon>Magnoliopsida</taxon>
        <taxon>Liliopsida</taxon>
        <taxon>Zingiberales</taxon>
        <taxon>Musaceae</taxon>
        <taxon>Musa</taxon>
    </lineage>
</organism>
<proteinExistence type="predicted"/>
<evidence type="ECO:0000256" key="1">
    <source>
        <dbReference type="SAM" id="MobiDB-lite"/>
    </source>
</evidence>
<keyword evidence="3" id="KW-1185">Reference proteome</keyword>
<dbReference type="Proteomes" id="UP000317650">
    <property type="component" value="Chromosome 3"/>
</dbReference>
<dbReference type="EMBL" id="PYDT01000006">
    <property type="protein sequence ID" value="THU58545.1"/>
    <property type="molecule type" value="Genomic_DNA"/>
</dbReference>
<evidence type="ECO:0000313" key="3">
    <source>
        <dbReference type="Proteomes" id="UP000317650"/>
    </source>
</evidence>
<dbReference type="AlphaFoldDB" id="A0A4S8JAG9"/>
<gene>
    <name evidence="2" type="ORF">C4D60_Mb03t15480</name>
</gene>
<sequence length="320" mass="35867">MVALRGTESGQIPLRYKKRSDDETYPHQRLGGFAKQDIRGHGVQFPSYVGMKPTSDERSCCIPVDPHLGPAGQVRPSSHQRFGRSSLRKLTHHTGLVRFVLCPHRKVTQITDGRLPRRLPCPLVAQAGIAPTVVPSLIMLSRFNNDLAWPSCRQIWFLHNDGLGLLPMMTSLKFHRRFLPIDPGLGRVTRRRGRRRMPPAHSNEIHHLCMETPALVRMPKTQNPITTCSGHTSRRRAKTRLDQPCLGHLPNGTGGRKNLLQSSKFIVLPIDQGWGSVVDHTHRPTEPEAPVFRTTDKKETPLSSLITGRSPANPEARTGR</sequence>
<name>A0A4S8JAG9_MUSBA</name>
<reference evidence="2 3" key="1">
    <citation type="journal article" date="2019" name="Nat. Plants">
        <title>Genome sequencing of Musa balbisiana reveals subgenome evolution and function divergence in polyploid bananas.</title>
        <authorList>
            <person name="Yao X."/>
        </authorList>
    </citation>
    <scope>NUCLEOTIDE SEQUENCE [LARGE SCALE GENOMIC DNA]</scope>
    <source>
        <strain evidence="3">cv. DH-PKW</strain>
        <tissue evidence="2">Leaves</tissue>
    </source>
</reference>
<comment type="caution">
    <text evidence="2">The sequence shown here is derived from an EMBL/GenBank/DDBJ whole genome shotgun (WGS) entry which is preliminary data.</text>
</comment>